<dbReference type="KEGG" id="mpd:MCP_1936"/>
<feature type="transmembrane region" description="Helical" evidence="8">
    <location>
        <begin position="136"/>
        <end position="166"/>
    </location>
</feature>
<dbReference type="PANTHER" id="PTHR30413">
    <property type="entry name" value="INNER MEMBRANE TRANSPORT PERMEASE"/>
    <property type="match status" value="1"/>
</dbReference>
<dbReference type="PANTHER" id="PTHR30413:SF8">
    <property type="entry name" value="TRANSPORT PERMEASE PROTEIN"/>
    <property type="match status" value="1"/>
</dbReference>
<feature type="transmembrane region" description="Helical" evidence="8">
    <location>
        <begin position="98"/>
        <end position="115"/>
    </location>
</feature>
<dbReference type="Proteomes" id="UP000001882">
    <property type="component" value="Chromosome"/>
</dbReference>
<keyword evidence="11" id="KW-1185">Reference proteome</keyword>
<feature type="domain" description="ABC transmembrane type-2" evidence="9">
    <location>
        <begin position="63"/>
        <end position="282"/>
    </location>
</feature>
<dbReference type="PATRIC" id="fig|304371.9.peg.1977"/>
<evidence type="ECO:0000256" key="5">
    <source>
        <dbReference type="ARBA" id="ARBA00022692"/>
    </source>
</evidence>
<keyword evidence="2" id="KW-0813">Transport</keyword>
<dbReference type="Pfam" id="PF01061">
    <property type="entry name" value="ABC2_membrane"/>
    <property type="match status" value="1"/>
</dbReference>
<dbReference type="InterPro" id="IPR013525">
    <property type="entry name" value="ABC2_TM"/>
</dbReference>
<reference evidence="11" key="3">
    <citation type="journal article" date="2011" name="PLoS ONE">
        <title>Genome sequence of a mesophilic hydrogenotrophic methanogen Methanocella paludicola, the first cultivated representative of the order Methanocellales.</title>
        <authorList>
            <person name="Sakai S."/>
            <person name="Takaki Y."/>
            <person name="Shimamura S."/>
            <person name="Sekine M."/>
            <person name="Tajima T."/>
            <person name="Kosugi H."/>
            <person name="Ichikawa N."/>
            <person name="Tasumi E."/>
            <person name="Hiraki A.T."/>
            <person name="Shimizu A."/>
            <person name="Kato Y."/>
            <person name="Nishiko R."/>
            <person name="Mori K."/>
            <person name="Fujita N."/>
            <person name="Imachi H."/>
            <person name="Takai K."/>
        </authorList>
    </citation>
    <scope>NUCLEOTIDE SEQUENCE [LARGE SCALE GENOMIC DNA]</scope>
    <source>
        <strain evidence="11">DSM 17711 / JCM 13418 / NBRC 101707 / SANAE</strain>
    </source>
</reference>
<evidence type="ECO:0000313" key="10">
    <source>
        <dbReference type="EMBL" id="BAI62008.1"/>
    </source>
</evidence>
<dbReference type="GO" id="GO:0005886">
    <property type="term" value="C:plasma membrane"/>
    <property type="evidence" value="ECO:0007669"/>
    <property type="project" value="UniProtKB-SubCell"/>
</dbReference>
<feature type="transmembrane region" description="Helical" evidence="8">
    <location>
        <begin position="258"/>
        <end position="279"/>
    </location>
</feature>
<evidence type="ECO:0000256" key="8">
    <source>
        <dbReference type="SAM" id="Phobius"/>
    </source>
</evidence>
<dbReference type="AlphaFoldDB" id="D1YZY6"/>
<accession>D1YZY6</accession>
<evidence type="ECO:0000256" key="3">
    <source>
        <dbReference type="ARBA" id="ARBA00022475"/>
    </source>
</evidence>
<proteinExistence type="predicted"/>
<name>D1YZY6_METPS</name>
<dbReference type="InParanoid" id="D1YZY6"/>
<dbReference type="GO" id="GO:0140359">
    <property type="term" value="F:ABC-type transporter activity"/>
    <property type="evidence" value="ECO:0007669"/>
    <property type="project" value="InterPro"/>
</dbReference>
<dbReference type="eggNOG" id="arCOG04339">
    <property type="taxonomic scope" value="Archaea"/>
</dbReference>
<dbReference type="EMBL" id="AP011532">
    <property type="protein sequence ID" value="BAI62008.1"/>
    <property type="molecule type" value="Genomic_DNA"/>
</dbReference>
<keyword evidence="6 8" id="KW-1133">Transmembrane helix</keyword>
<comment type="subcellular location">
    <subcellularLocation>
        <location evidence="1">Cell inner membrane</location>
        <topology evidence="1">Multi-pass membrane protein</topology>
    </subcellularLocation>
</comment>
<dbReference type="InterPro" id="IPR047817">
    <property type="entry name" value="ABC2_TM_bact-type"/>
</dbReference>
<dbReference type="PROSITE" id="PS51012">
    <property type="entry name" value="ABC_TM2"/>
    <property type="match status" value="1"/>
</dbReference>
<feature type="transmembrane region" description="Helical" evidence="8">
    <location>
        <begin position="62"/>
        <end position="86"/>
    </location>
</feature>
<evidence type="ECO:0000256" key="1">
    <source>
        <dbReference type="ARBA" id="ARBA00004429"/>
    </source>
</evidence>
<evidence type="ECO:0000256" key="7">
    <source>
        <dbReference type="ARBA" id="ARBA00023136"/>
    </source>
</evidence>
<feature type="transmembrane region" description="Helical" evidence="8">
    <location>
        <begin position="172"/>
        <end position="193"/>
    </location>
</feature>
<keyword evidence="5 8" id="KW-0812">Transmembrane</keyword>
<dbReference type="STRING" id="304371.MCP_1936"/>
<feature type="transmembrane region" description="Helical" evidence="8">
    <location>
        <begin position="205"/>
        <end position="227"/>
    </location>
</feature>
<reference evidence="10 11" key="2">
    <citation type="journal article" date="2008" name="Int. J. Syst. Evol. Microbiol.">
        <title>Methanocella paludicola gen. nov., sp. nov., a methane-producing archaeon, the first isolate of the lineage 'Rice Cluster I', and proposal of the new archaeal order Methanocellales ord. nov.</title>
        <authorList>
            <person name="Sakai S."/>
            <person name="Imachi H."/>
            <person name="Hanada S."/>
            <person name="Ohashi A."/>
            <person name="Harada H."/>
            <person name="Kamagata Y."/>
        </authorList>
    </citation>
    <scope>NUCLEOTIDE SEQUENCE [LARGE SCALE GENOMIC DNA]</scope>
    <source>
        <strain evidence="11">DSM 17711 / JCM 13418 / NBRC 101707 / SANAE</strain>
    </source>
</reference>
<evidence type="ECO:0000256" key="2">
    <source>
        <dbReference type="ARBA" id="ARBA00022448"/>
    </source>
</evidence>
<keyword evidence="3" id="KW-1003">Cell membrane</keyword>
<keyword evidence="7 8" id="KW-0472">Membrane</keyword>
<dbReference type="GO" id="GO:0015920">
    <property type="term" value="P:lipopolysaccharide transport"/>
    <property type="evidence" value="ECO:0007669"/>
    <property type="project" value="TreeGrafter"/>
</dbReference>
<organism evidence="10 11">
    <name type="scientific">Methanocella paludicola (strain DSM 17711 / JCM 13418 / NBRC 101707 / SANAE)</name>
    <dbReference type="NCBI Taxonomy" id="304371"/>
    <lineage>
        <taxon>Archaea</taxon>
        <taxon>Methanobacteriati</taxon>
        <taxon>Methanobacteriota</taxon>
        <taxon>Stenosarchaea group</taxon>
        <taxon>Methanomicrobia</taxon>
        <taxon>Methanocellales</taxon>
        <taxon>Methanocellaceae</taxon>
        <taxon>Methanocella</taxon>
    </lineage>
</organism>
<sequence>MQATEVDVKPSVYEMSFRNLPVTIIKPSKGWMPINLHELWEFKDLLYFFTWRDIKLRYKQTVLGFAWAIIQPFFAMLIFTLFFGSLAKLPSDGVPYPIFAYAALLPWTMFSESIARSTSTMVMNSNIIKKVYFPRMALPISSVLSPIVDFAIAFVILILMMAYFGVMPTINVIWMPAFLLLAIVTSLGVGLWTSALNARYRDIQYVVPFVIQIWMFASPVVYASSMIPVQYQFLYGLNPMAGVIEGFRWSLLSTNAPGMIIIASVVVSLALLVSGAFYFRRMEKTFADEV</sequence>
<evidence type="ECO:0000313" key="11">
    <source>
        <dbReference type="Proteomes" id="UP000001882"/>
    </source>
</evidence>
<keyword evidence="4" id="KW-0997">Cell inner membrane</keyword>
<evidence type="ECO:0000256" key="4">
    <source>
        <dbReference type="ARBA" id="ARBA00022519"/>
    </source>
</evidence>
<gene>
    <name evidence="10" type="ordered locus">MCP_1936</name>
</gene>
<evidence type="ECO:0000256" key="6">
    <source>
        <dbReference type="ARBA" id="ARBA00022989"/>
    </source>
</evidence>
<evidence type="ECO:0000259" key="9">
    <source>
        <dbReference type="PROSITE" id="PS51012"/>
    </source>
</evidence>
<protein>
    <submittedName>
        <fullName evidence="10">ABC transporter permease protein</fullName>
    </submittedName>
</protein>
<reference evidence="10 11" key="1">
    <citation type="journal article" date="2007" name="Appl. Environ. Microbiol.">
        <title>Isolation of key methanogens for global methane emission from rice paddy fields: a novel isolate affiliated with the clone cluster rice cluster I.</title>
        <authorList>
            <person name="Sakai S."/>
            <person name="Imachi H."/>
            <person name="Sekiguchi Y."/>
            <person name="Ohashi A."/>
            <person name="Harada H."/>
            <person name="Kamagata Y."/>
        </authorList>
    </citation>
    <scope>NUCLEOTIDE SEQUENCE [LARGE SCALE GENOMIC DNA]</scope>
    <source>
        <strain evidence="11">DSM 17711 / JCM 13418 / NBRC 101707 / SANAE</strain>
    </source>
</reference>